<dbReference type="RefSeq" id="WP_235313280.1">
    <property type="nucleotide sequence ID" value="NZ_JAKGAS010000007.1"/>
</dbReference>
<keyword evidence="4" id="KW-1185">Reference proteome</keyword>
<comment type="caution">
    <text evidence="3">The sequence shown here is derived from an EMBL/GenBank/DDBJ whole genome shotgun (WGS) entry which is preliminary data.</text>
</comment>
<reference evidence="3 4" key="1">
    <citation type="submission" date="2022-01" db="EMBL/GenBank/DDBJ databases">
        <title>Paraglaciecola sp. G1-23.</title>
        <authorList>
            <person name="Jin M.S."/>
            <person name="Han D.M."/>
            <person name="Kim H.M."/>
            <person name="Jeon C.O."/>
        </authorList>
    </citation>
    <scope>NUCLEOTIDE SEQUENCE [LARGE SCALE GENOMIC DNA]</scope>
    <source>
        <strain evidence="3 4">G1-23</strain>
    </source>
</reference>
<gene>
    <name evidence="3" type="ORF">L0668_13755</name>
</gene>
<evidence type="ECO:0000256" key="2">
    <source>
        <dbReference type="SAM" id="SignalP"/>
    </source>
</evidence>
<feature type="region of interest" description="Disordered" evidence="1">
    <location>
        <begin position="67"/>
        <end position="99"/>
    </location>
</feature>
<feature type="compositionally biased region" description="Basic residues" evidence="1">
    <location>
        <begin position="85"/>
        <end position="94"/>
    </location>
</feature>
<organism evidence="3 4">
    <name type="scientific">Paraglaciecola algarum</name>
    <dbReference type="NCBI Taxonomy" id="3050085"/>
    <lineage>
        <taxon>Bacteria</taxon>
        <taxon>Pseudomonadati</taxon>
        <taxon>Pseudomonadota</taxon>
        <taxon>Gammaproteobacteria</taxon>
        <taxon>Alteromonadales</taxon>
        <taxon>Alteromonadaceae</taxon>
        <taxon>Paraglaciecola</taxon>
    </lineage>
</organism>
<sequence>MKLLILAIITMTYCNLSVAKAQCDTEKQKVDRWNDVLKYKVSERARDKHRAVKQEFLDCLLAKNKPAKKSKKAASSSPSTSTNSSKKHKTHPKSLSKTQTISRYKTKSYKAKNYAKTEHVMVSNYVDFKGKKKQAWNIYFKESAECMENSGDMAVFVKCAKIRKQNLKEFESKWDHQVQQLVP</sequence>
<dbReference type="EMBL" id="JAKGAS010000007">
    <property type="protein sequence ID" value="MCF2949180.1"/>
    <property type="molecule type" value="Genomic_DNA"/>
</dbReference>
<keyword evidence="2" id="KW-0732">Signal</keyword>
<evidence type="ECO:0008006" key="5">
    <source>
        <dbReference type="Google" id="ProtNLM"/>
    </source>
</evidence>
<evidence type="ECO:0000313" key="3">
    <source>
        <dbReference type="EMBL" id="MCF2949180.1"/>
    </source>
</evidence>
<feature type="compositionally biased region" description="Low complexity" evidence="1">
    <location>
        <begin position="73"/>
        <end position="84"/>
    </location>
</feature>
<evidence type="ECO:0000313" key="4">
    <source>
        <dbReference type="Proteomes" id="UP001521137"/>
    </source>
</evidence>
<dbReference type="Proteomes" id="UP001521137">
    <property type="component" value="Unassembled WGS sequence"/>
</dbReference>
<name>A0ABS9D8Q8_9ALTE</name>
<feature type="chain" id="PRO_5046387568" description="Lysozyme inhibitor LprI N-terminal domain-containing protein" evidence="2">
    <location>
        <begin position="22"/>
        <end position="183"/>
    </location>
</feature>
<accession>A0ABS9D8Q8</accession>
<proteinExistence type="predicted"/>
<feature type="signal peptide" evidence="2">
    <location>
        <begin position="1"/>
        <end position="21"/>
    </location>
</feature>
<protein>
    <recommendedName>
        <fullName evidence="5">Lysozyme inhibitor LprI N-terminal domain-containing protein</fullName>
    </recommendedName>
</protein>
<evidence type="ECO:0000256" key="1">
    <source>
        <dbReference type="SAM" id="MobiDB-lite"/>
    </source>
</evidence>